<feature type="signal peptide" evidence="1">
    <location>
        <begin position="1"/>
        <end position="36"/>
    </location>
</feature>
<gene>
    <name evidence="2" type="ORF">TrST_g254</name>
</gene>
<accession>A0A9W7ENC2</accession>
<feature type="chain" id="PRO_5040898487" evidence="1">
    <location>
        <begin position="37"/>
        <end position="653"/>
    </location>
</feature>
<dbReference type="GO" id="GO:0003830">
    <property type="term" value="F:beta-1,4-mannosylglycoprotein 4-beta-N-acetylglucosaminyltransferase activity"/>
    <property type="evidence" value="ECO:0007669"/>
    <property type="project" value="InterPro"/>
</dbReference>
<protein>
    <submittedName>
        <fullName evidence="2">Uncharacterized protein</fullName>
    </submittedName>
</protein>
<evidence type="ECO:0000313" key="2">
    <source>
        <dbReference type="EMBL" id="GMH84857.1"/>
    </source>
</evidence>
<evidence type="ECO:0000313" key="3">
    <source>
        <dbReference type="Proteomes" id="UP001165085"/>
    </source>
</evidence>
<dbReference type="GO" id="GO:0006044">
    <property type="term" value="P:N-acetylglucosamine metabolic process"/>
    <property type="evidence" value="ECO:0007669"/>
    <property type="project" value="TreeGrafter"/>
</dbReference>
<organism evidence="2 3">
    <name type="scientific">Triparma strigata</name>
    <dbReference type="NCBI Taxonomy" id="1606541"/>
    <lineage>
        <taxon>Eukaryota</taxon>
        <taxon>Sar</taxon>
        <taxon>Stramenopiles</taxon>
        <taxon>Ochrophyta</taxon>
        <taxon>Bolidophyceae</taxon>
        <taxon>Parmales</taxon>
        <taxon>Triparmaceae</taxon>
        <taxon>Triparma</taxon>
    </lineage>
</organism>
<dbReference type="Proteomes" id="UP001165085">
    <property type="component" value="Unassembled WGS sequence"/>
</dbReference>
<name>A0A9W7ENC2_9STRA</name>
<reference evidence="3" key="1">
    <citation type="journal article" date="2023" name="Commun. Biol.">
        <title>Genome analysis of Parmales, the sister group of diatoms, reveals the evolutionary specialization of diatoms from phago-mixotrophs to photoautotrophs.</title>
        <authorList>
            <person name="Ban H."/>
            <person name="Sato S."/>
            <person name="Yoshikawa S."/>
            <person name="Yamada K."/>
            <person name="Nakamura Y."/>
            <person name="Ichinomiya M."/>
            <person name="Sato N."/>
            <person name="Blanc-Mathieu R."/>
            <person name="Endo H."/>
            <person name="Kuwata A."/>
            <person name="Ogata H."/>
        </authorList>
    </citation>
    <scope>NUCLEOTIDE SEQUENCE [LARGE SCALE GENOMIC DNA]</scope>
    <source>
        <strain evidence="3">NIES 3701</strain>
    </source>
</reference>
<dbReference type="AlphaFoldDB" id="A0A9W7ENC2"/>
<dbReference type="Pfam" id="PF04724">
    <property type="entry name" value="Glyco_transf_17"/>
    <property type="match status" value="1"/>
</dbReference>
<comment type="caution">
    <text evidence="2">The sequence shown here is derived from an EMBL/GenBank/DDBJ whole genome shotgun (WGS) entry which is preliminary data.</text>
</comment>
<dbReference type="InterPro" id="IPR006813">
    <property type="entry name" value="Glyco_trans_17"/>
</dbReference>
<dbReference type="GO" id="GO:0016020">
    <property type="term" value="C:membrane"/>
    <property type="evidence" value="ECO:0007669"/>
    <property type="project" value="InterPro"/>
</dbReference>
<keyword evidence="3" id="KW-1185">Reference proteome</keyword>
<dbReference type="PANTHER" id="PTHR12224:SF0">
    <property type="entry name" value="BETA-1,4-MANNOSYL-GLYCOPROTEIN 4-BETA-N-ACETYLGLUCOSAMINYLTRANSFERASE"/>
    <property type="match status" value="1"/>
</dbReference>
<proteinExistence type="predicted"/>
<sequence length="653" mass="72580">MLVIRPLSSRPSFPHRTLTFLLLLLSSLNLPGPTTASVSSSPKYNITVLHPPPSYASPSPAFHLVSRYDTSEPSVGSSLCYTITKFHPEQGQNQALQTTCWEWGGWHGDFSSSAEMKTTRQPQYPAGHGGYFHSIVTVVDDEPGDYAVSFSVWNSSGELLHNSPSTPFTISARSPDLREAKKSLMVDTFTYLPNGSPILYLRLKELYEVVDYFVILVGSHTHTGRPIPTTLFPGGFFGMSPEDPTRNWWGMGDKVIVVTVDVGEAREGDEGSLQRESSQRDATLGAVREIAYREKVEHGNVYVIVSDADEITRRSNLNSIRSHLATSDSNIMLMLQWHVYNFNYLISEPKDNYASLEWGVIAREAAYATTLERMEGKSCTDERRGLRHVDYDDLKPLPSIIPHAGWHLASFGGANEVINKIKNTCCSPSQFEGETFEDLKAMESLMQNGIPYYQAQGWGETTSEISPVWLHDAFGFGIGVPSAAQGCKLGEGEYCRILFPEKVEPTFKQNYDLNQRLLKLNKDSGTVSVDHFTTHNALKSEDVDELKCSCGEEVAEVERYSKILLTKIGTELDDNTKADLVQRLVNGCSNGVTSTLVRHDNTHYLDVEFDGVVYVVALKRTDNAAEIASFHCEGMGMDSQSCDGLTTYLLNVW</sequence>
<evidence type="ECO:0000256" key="1">
    <source>
        <dbReference type="SAM" id="SignalP"/>
    </source>
</evidence>
<dbReference type="EMBL" id="BRXY01000297">
    <property type="protein sequence ID" value="GMH84857.1"/>
    <property type="molecule type" value="Genomic_DNA"/>
</dbReference>
<dbReference type="OrthoDB" id="6474464at2759"/>
<dbReference type="PANTHER" id="PTHR12224">
    <property type="entry name" value="BETA-1,4-MANNOSYL-GLYCOPROTEIN BETA-1,4-N-ACETYLGLUCOSAMINYL-TRANSFERASE"/>
    <property type="match status" value="1"/>
</dbReference>
<keyword evidence="1" id="KW-0732">Signal</keyword>